<feature type="compositionally biased region" description="Basic and acidic residues" evidence="2">
    <location>
        <begin position="342"/>
        <end position="358"/>
    </location>
</feature>
<reference evidence="5" key="1">
    <citation type="submission" date="2019-08" db="EMBL/GenBank/DDBJ databases">
        <title>The genome of the North American firefly Photinus pyralis.</title>
        <authorList>
            <consortium name="Photinus pyralis genome working group"/>
            <person name="Fallon T.R."/>
            <person name="Sander Lower S.E."/>
            <person name="Weng J.-K."/>
        </authorList>
    </citation>
    <scope>NUCLEOTIDE SEQUENCE</scope>
    <source>
        <strain evidence="5">TRF0915ILg1</strain>
        <tissue evidence="5">Whole body</tissue>
    </source>
</reference>
<keyword evidence="1" id="KW-0862">Zinc</keyword>
<proteinExistence type="predicted"/>
<dbReference type="GO" id="GO:0003676">
    <property type="term" value="F:nucleic acid binding"/>
    <property type="evidence" value="ECO:0007669"/>
    <property type="project" value="InterPro"/>
</dbReference>
<name>A0A8K0D3E3_IGNLU</name>
<gene>
    <name evidence="5" type="ORF">ILUMI_10712</name>
</gene>
<comment type="caution">
    <text evidence="5">The sequence shown here is derived from an EMBL/GenBank/DDBJ whole genome shotgun (WGS) entry which is preliminary data.</text>
</comment>
<dbReference type="GO" id="GO:0008270">
    <property type="term" value="F:zinc ion binding"/>
    <property type="evidence" value="ECO:0007669"/>
    <property type="project" value="UniProtKB-KW"/>
</dbReference>
<feature type="region of interest" description="Disordered" evidence="2">
    <location>
        <begin position="342"/>
        <end position="385"/>
    </location>
</feature>
<dbReference type="EMBL" id="VTPC01005895">
    <property type="protein sequence ID" value="KAF2895462.1"/>
    <property type="molecule type" value="Genomic_DNA"/>
</dbReference>
<evidence type="ECO:0000313" key="5">
    <source>
        <dbReference type="EMBL" id="KAF2895462.1"/>
    </source>
</evidence>
<feature type="transmembrane region" description="Helical" evidence="3">
    <location>
        <begin position="64"/>
        <end position="88"/>
    </location>
</feature>
<feature type="region of interest" description="Disordered" evidence="2">
    <location>
        <begin position="511"/>
        <end position="591"/>
    </location>
</feature>
<evidence type="ECO:0000256" key="1">
    <source>
        <dbReference type="PROSITE-ProRule" id="PRU00047"/>
    </source>
</evidence>
<evidence type="ECO:0000313" key="6">
    <source>
        <dbReference type="Proteomes" id="UP000801492"/>
    </source>
</evidence>
<keyword evidence="1" id="KW-0479">Metal-binding</keyword>
<keyword evidence="3" id="KW-0812">Transmembrane</keyword>
<keyword evidence="1" id="KW-0863">Zinc-finger</keyword>
<keyword evidence="3" id="KW-1133">Transmembrane helix</keyword>
<dbReference type="Proteomes" id="UP000801492">
    <property type="component" value="Unassembled WGS sequence"/>
</dbReference>
<keyword evidence="6" id="KW-1185">Reference proteome</keyword>
<feature type="compositionally biased region" description="Basic residues" evidence="2">
    <location>
        <begin position="577"/>
        <end position="591"/>
    </location>
</feature>
<evidence type="ECO:0000259" key="4">
    <source>
        <dbReference type="PROSITE" id="PS50158"/>
    </source>
</evidence>
<feature type="compositionally biased region" description="Basic residues" evidence="2">
    <location>
        <begin position="534"/>
        <end position="544"/>
    </location>
</feature>
<organism evidence="5 6">
    <name type="scientific">Ignelater luminosus</name>
    <name type="common">Cucubano</name>
    <name type="synonym">Pyrophorus luminosus</name>
    <dbReference type="NCBI Taxonomy" id="2038154"/>
    <lineage>
        <taxon>Eukaryota</taxon>
        <taxon>Metazoa</taxon>
        <taxon>Ecdysozoa</taxon>
        <taxon>Arthropoda</taxon>
        <taxon>Hexapoda</taxon>
        <taxon>Insecta</taxon>
        <taxon>Pterygota</taxon>
        <taxon>Neoptera</taxon>
        <taxon>Endopterygota</taxon>
        <taxon>Coleoptera</taxon>
        <taxon>Polyphaga</taxon>
        <taxon>Elateriformia</taxon>
        <taxon>Elateroidea</taxon>
        <taxon>Elateridae</taxon>
        <taxon>Agrypninae</taxon>
        <taxon>Pyrophorini</taxon>
        <taxon>Ignelater</taxon>
    </lineage>
</organism>
<keyword evidence="3" id="KW-0472">Membrane</keyword>
<evidence type="ECO:0000256" key="2">
    <source>
        <dbReference type="SAM" id="MobiDB-lite"/>
    </source>
</evidence>
<evidence type="ECO:0000256" key="3">
    <source>
        <dbReference type="SAM" id="Phobius"/>
    </source>
</evidence>
<feature type="compositionally biased region" description="Polar residues" evidence="2">
    <location>
        <begin position="550"/>
        <end position="560"/>
    </location>
</feature>
<protein>
    <recommendedName>
        <fullName evidence="4">CCHC-type domain-containing protein</fullName>
    </recommendedName>
</protein>
<dbReference type="InterPro" id="IPR001878">
    <property type="entry name" value="Znf_CCHC"/>
</dbReference>
<dbReference type="PROSITE" id="PS50158">
    <property type="entry name" value="ZF_CCHC"/>
    <property type="match status" value="1"/>
</dbReference>
<sequence length="591" mass="67911">MSTTSERKGHRERKGQRCYNCGSKGHNSRFCDSKSLSRNVSDVINSATRECNVKIRKRRNRRQLHLLLLVSLMCLAQIRFNTIGFFAASIKIDDDDFPTTVHVVPRESMAAEVIIGQELLNQANLMIDKDGIKITRRSNDTFLHIQPVEEELNIVKPQLQKAKIRIFQFCPTIKYHQQLSHPSYTTFEIPDILRTDDEKQYELEEFHESNGLAEHYVQEAKTLLDECLEEGSDVQVALLHHRDTPRQVLGSPVLRLMSRRTKTLLPINNQLLFPKIIANVPDKLQYIKVKKKYYAYKEKEKSASIWVPATIVDKTDELRSVVMQMPEGSRYRRNTWFLEKDHSEEEPEHHGNEKDTRSLPEQPSIKLHQSEQPSATKVEMGTARTKAPIESRLSGGKTLAKKVVRNCIKCFRYDAKPISQPMGHLPVGRTLSMHPFHSTGIDYADPYSIKDRKDSKTLKRTKPRAAIVNVIAKSYKEELVNTLENLRLFTSELHKYINERLGASLSINVNSTSSTSDPIVKEHPCTPTNEYTKLTHKTPRKRTRHESMENNKVVSENRFTILQDESMEADDTAASKPPKKMISHSSHNPKR</sequence>
<dbReference type="AlphaFoldDB" id="A0A8K0D3E3"/>
<feature type="domain" description="CCHC-type" evidence="4">
    <location>
        <begin position="17"/>
        <end position="31"/>
    </location>
</feature>
<accession>A0A8K0D3E3</accession>